<protein>
    <recommendedName>
        <fullName evidence="2">Protein kinase domain-containing protein</fullName>
    </recommendedName>
</protein>
<evidence type="ECO:0000259" key="2">
    <source>
        <dbReference type="PROSITE" id="PS50011"/>
    </source>
</evidence>
<gene>
    <name evidence="3" type="ORF">PBAH0796_LOCUS27748</name>
</gene>
<dbReference type="GO" id="GO:0005524">
    <property type="term" value="F:ATP binding"/>
    <property type="evidence" value="ECO:0007669"/>
    <property type="project" value="InterPro"/>
</dbReference>
<feature type="region of interest" description="Disordered" evidence="1">
    <location>
        <begin position="1"/>
        <end position="30"/>
    </location>
</feature>
<dbReference type="Pfam" id="PF00069">
    <property type="entry name" value="Pkinase"/>
    <property type="match status" value="1"/>
</dbReference>
<dbReference type="SUPFAM" id="SSF56112">
    <property type="entry name" value="Protein kinase-like (PK-like)"/>
    <property type="match status" value="1"/>
</dbReference>
<dbReference type="InterPro" id="IPR000719">
    <property type="entry name" value="Prot_kinase_dom"/>
</dbReference>
<dbReference type="GO" id="GO:0005737">
    <property type="term" value="C:cytoplasm"/>
    <property type="evidence" value="ECO:0007669"/>
    <property type="project" value="TreeGrafter"/>
</dbReference>
<dbReference type="EMBL" id="HBEG01045656">
    <property type="protein sequence ID" value="CAD8384060.1"/>
    <property type="molecule type" value="Transcribed_RNA"/>
</dbReference>
<dbReference type="GO" id="GO:0005634">
    <property type="term" value="C:nucleus"/>
    <property type="evidence" value="ECO:0007669"/>
    <property type="project" value="TreeGrafter"/>
</dbReference>
<evidence type="ECO:0000313" key="3">
    <source>
        <dbReference type="EMBL" id="CAD8384060.1"/>
    </source>
</evidence>
<accession>A0A7S0B5N5</accession>
<dbReference type="GO" id="GO:0004674">
    <property type="term" value="F:protein serine/threonine kinase activity"/>
    <property type="evidence" value="ECO:0007669"/>
    <property type="project" value="TreeGrafter"/>
</dbReference>
<dbReference type="PROSITE" id="PS50011">
    <property type="entry name" value="PROTEIN_KINASE_DOM"/>
    <property type="match status" value="1"/>
</dbReference>
<feature type="domain" description="Protein kinase" evidence="2">
    <location>
        <begin position="37"/>
        <end position="332"/>
    </location>
</feature>
<dbReference type="PANTHER" id="PTHR44167:SF24">
    <property type="entry name" value="SERINE_THREONINE-PROTEIN KINASE CHK2"/>
    <property type="match status" value="1"/>
</dbReference>
<reference evidence="3" key="1">
    <citation type="submission" date="2021-01" db="EMBL/GenBank/DDBJ databases">
        <authorList>
            <person name="Corre E."/>
            <person name="Pelletier E."/>
            <person name="Niang G."/>
            <person name="Scheremetjew M."/>
            <person name="Finn R."/>
            <person name="Kale V."/>
            <person name="Holt S."/>
            <person name="Cochrane G."/>
            <person name="Meng A."/>
            <person name="Brown T."/>
            <person name="Cohen L."/>
        </authorList>
    </citation>
    <scope>NUCLEOTIDE SEQUENCE</scope>
    <source>
        <strain evidence="3">Pbaha01</strain>
    </source>
</reference>
<evidence type="ECO:0000256" key="1">
    <source>
        <dbReference type="SAM" id="MobiDB-lite"/>
    </source>
</evidence>
<dbReference type="AlphaFoldDB" id="A0A7S0B5N5"/>
<dbReference type="Gene3D" id="3.30.200.20">
    <property type="entry name" value="Phosphorylase Kinase, domain 1"/>
    <property type="match status" value="1"/>
</dbReference>
<dbReference type="GO" id="GO:0044773">
    <property type="term" value="P:mitotic DNA damage checkpoint signaling"/>
    <property type="evidence" value="ECO:0007669"/>
    <property type="project" value="TreeGrafter"/>
</dbReference>
<name>A0A7S0B5N5_9DINO</name>
<proteinExistence type="predicted"/>
<dbReference type="SMART" id="SM00220">
    <property type="entry name" value="S_TKc"/>
    <property type="match status" value="1"/>
</dbReference>
<sequence length="342" mass="38490">MKAARERMKKTLAINTKSSGPSSSSRKKIRSMPETDFAKLYRLGGQVMESTNAGMQVLFATRLADGVEVVIKTRKKSKSFKSGTEEREWRSTTEVQLNMPKIETICEFLEVIETKDYYYVIMEKVEGQDLFEHMCQEQLSQVDAREIVRQVLDALKNLHDAGRIHKDLKLENVMVDMDSPKRRGSALSKLSSECPESPASVKLIDFDTVQDWEPSSPKSRDVLGTDGYIAPEAYGGEYSPASDVYCVGVIMYKLLTGKFPSNAEIFDDLPGENWVGSPAMKRIQERLKSERIDFARNPLDKCPIAAELVAKMLSYEPTERPSADEALAHRWFQLPAAAPYLG</sequence>
<organism evidence="3">
    <name type="scientific">Pyrodinium bahamense</name>
    <dbReference type="NCBI Taxonomy" id="73915"/>
    <lineage>
        <taxon>Eukaryota</taxon>
        <taxon>Sar</taxon>
        <taxon>Alveolata</taxon>
        <taxon>Dinophyceae</taxon>
        <taxon>Gonyaulacales</taxon>
        <taxon>Pyrocystaceae</taxon>
        <taxon>Pyrodinium</taxon>
    </lineage>
</organism>
<dbReference type="InterPro" id="IPR011009">
    <property type="entry name" value="Kinase-like_dom_sf"/>
</dbReference>
<dbReference type="Gene3D" id="1.10.510.10">
    <property type="entry name" value="Transferase(Phosphotransferase) domain 1"/>
    <property type="match status" value="1"/>
</dbReference>
<dbReference type="PANTHER" id="PTHR44167">
    <property type="entry name" value="OVARIAN-SPECIFIC SERINE/THREONINE-PROTEIN KINASE LOK-RELATED"/>
    <property type="match status" value="1"/>
</dbReference>